<dbReference type="InterPro" id="IPR007627">
    <property type="entry name" value="RNA_pol_sigma70_r2"/>
</dbReference>
<dbReference type="GO" id="GO:0006352">
    <property type="term" value="P:DNA-templated transcription initiation"/>
    <property type="evidence" value="ECO:0007669"/>
    <property type="project" value="InterPro"/>
</dbReference>
<protein>
    <submittedName>
        <fullName evidence="9">Sigma-70 family RNA polymerase sigma factor</fullName>
    </submittedName>
</protein>
<dbReference type="InterPro" id="IPR013324">
    <property type="entry name" value="RNA_pol_sigma_r3/r4-like"/>
</dbReference>
<reference evidence="9" key="1">
    <citation type="submission" date="2024-06" db="EMBL/GenBank/DDBJ databases">
        <title>Kribbella sp. strain HUAS MG21 genome sequences.</title>
        <authorList>
            <person name="Mo P."/>
        </authorList>
    </citation>
    <scope>NUCLEOTIDE SEQUENCE</scope>
    <source>
        <strain evidence="9">HUAS MG21</strain>
    </source>
</reference>
<dbReference type="Pfam" id="PF08281">
    <property type="entry name" value="Sigma70_r4_2"/>
    <property type="match status" value="1"/>
</dbReference>
<dbReference type="InterPro" id="IPR032710">
    <property type="entry name" value="NTF2-like_dom_sf"/>
</dbReference>
<dbReference type="InterPro" id="IPR052704">
    <property type="entry name" value="ECF_Sigma-70_Domain"/>
</dbReference>
<dbReference type="InterPro" id="IPR036388">
    <property type="entry name" value="WH-like_DNA-bd_sf"/>
</dbReference>
<dbReference type="Gene3D" id="1.10.1740.10">
    <property type="match status" value="1"/>
</dbReference>
<evidence type="ECO:0000259" key="8">
    <source>
        <dbReference type="Pfam" id="PF08281"/>
    </source>
</evidence>
<dbReference type="Gene3D" id="3.10.450.50">
    <property type="match status" value="1"/>
</dbReference>
<feature type="domain" description="RNA polymerase sigma-70 region 2" evidence="7">
    <location>
        <begin position="31"/>
        <end position="91"/>
    </location>
</feature>
<sequence>MEPPADRDPEAAGGSGLTSTPSSTLAEYASARGMLAGLAYRMLGSWHDVEDVLQEAYVRWSAADRTDVAEPRRYLTRVVTRLSVDVLRTRQARRESYIGEWLPEPVPADTLELDDVSLALLHLMERLTPPQRAVYVLRTAFTLPYDDIAEILDRTPDDCRQLFRRARHALDDDRPRFRPSATEQRRLLLDFVAAARDGDLARLESMLKDSVTSWTDSDGRRRAARLPVSGREKVAHFFAHIYTRPDVSVAPIELATGPAARVIVRGEIHVLALQTDRDGIAAIHIQANPEKLSAVER</sequence>
<evidence type="ECO:0000313" key="9">
    <source>
        <dbReference type="EMBL" id="XBV24868.1"/>
    </source>
</evidence>
<dbReference type="GO" id="GO:0016987">
    <property type="term" value="F:sigma factor activity"/>
    <property type="evidence" value="ECO:0007669"/>
    <property type="project" value="UniProtKB-KW"/>
</dbReference>
<dbReference type="InterPro" id="IPR013249">
    <property type="entry name" value="RNA_pol_sigma70_r4_t2"/>
</dbReference>
<keyword evidence="4" id="KW-0731">Sigma factor</keyword>
<evidence type="ECO:0000259" key="7">
    <source>
        <dbReference type="Pfam" id="PF04542"/>
    </source>
</evidence>
<comment type="subunit">
    <text evidence="2">Interacts transiently with the RNA polymerase catalytic core formed by RpoA, RpoB, RpoC and RpoZ (2 alpha, 1 beta, 1 beta' and 1 omega subunit) to form the RNA polymerase holoenzyme that can initiate transcription.</text>
</comment>
<name>A0AAU7TDU5_9ACTN</name>
<dbReference type="PANTHER" id="PTHR30173">
    <property type="entry name" value="SIGMA 19 FACTOR"/>
    <property type="match status" value="1"/>
</dbReference>
<evidence type="ECO:0000256" key="2">
    <source>
        <dbReference type="ARBA" id="ARBA00011344"/>
    </source>
</evidence>
<dbReference type="PANTHER" id="PTHR30173:SF36">
    <property type="entry name" value="ECF RNA POLYMERASE SIGMA FACTOR SIGJ"/>
    <property type="match status" value="1"/>
</dbReference>
<dbReference type="InterPro" id="IPR013325">
    <property type="entry name" value="RNA_pol_sigma_r2"/>
</dbReference>
<comment type="similarity">
    <text evidence="1">Belongs to the sigma-70 factor family. ECF subfamily.</text>
</comment>
<evidence type="ECO:0000256" key="6">
    <source>
        <dbReference type="SAM" id="MobiDB-lite"/>
    </source>
</evidence>
<evidence type="ECO:0000256" key="1">
    <source>
        <dbReference type="ARBA" id="ARBA00010641"/>
    </source>
</evidence>
<keyword evidence="3" id="KW-0805">Transcription regulation</keyword>
<dbReference type="RefSeq" id="WP_350277684.1">
    <property type="nucleotide sequence ID" value="NZ_CP158165.1"/>
</dbReference>
<dbReference type="Pfam" id="PF04542">
    <property type="entry name" value="Sigma70_r2"/>
    <property type="match status" value="1"/>
</dbReference>
<evidence type="ECO:0000256" key="4">
    <source>
        <dbReference type="ARBA" id="ARBA00023082"/>
    </source>
</evidence>
<gene>
    <name evidence="9" type="ORF">ABN611_00315</name>
</gene>
<dbReference type="SUPFAM" id="SSF88946">
    <property type="entry name" value="Sigma2 domain of RNA polymerase sigma factors"/>
    <property type="match status" value="1"/>
</dbReference>
<dbReference type="SUPFAM" id="SSF88659">
    <property type="entry name" value="Sigma3 and sigma4 domains of RNA polymerase sigma factors"/>
    <property type="match status" value="1"/>
</dbReference>
<organism evidence="9">
    <name type="scientific">Kribbella sp. HUAS MG21</name>
    <dbReference type="NCBI Taxonomy" id="3160966"/>
    <lineage>
        <taxon>Bacteria</taxon>
        <taxon>Bacillati</taxon>
        <taxon>Actinomycetota</taxon>
        <taxon>Actinomycetes</taxon>
        <taxon>Propionibacteriales</taxon>
        <taxon>Kribbellaceae</taxon>
        <taxon>Kribbella</taxon>
    </lineage>
</organism>
<keyword evidence="5" id="KW-0804">Transcription</keyword>
<accession>A0AAU7TDU5</accession>
<dbReference type="GO" id="GO:0003677">
    <property type="term" value="F:DNA binding"/>
    <property type="evidence" value="ECO:0007669"/>
    <property type="project" value="InterPro"/>
</dbReference>
<dbReference type="AlphaFoldDB" id="A0AAU7TDU5"/>
<evidence type="ECO:0000256" key="3">
    <source>
        <dbReference type="ARBA" id="ARBA00023015"/>
    </source>
</evidence>
<evidence type="ECO:0000256" key="5">
    <source>
        <dbReference type="ARBA" id="ARBA00023163"/>
    </source>
</evidence>
<dbReference type="EMBL" id="CP158165">
    <property type="protein sequence ID" value="XBV24868.1"/>
    <property type="molecule type" value="Genomic_DNA"/>
</dbReference>
<feature type="compositionally biased region" description="Basic and acidic residues" evidence="6">
    <location>
        <begin position="1"/>
        <end position="10"/>
    </location>
</feature>
<feature type="domain" description="RNA polymerase sigma factor 70 region 4 type 2" evidence="8">
    <location>
        <begin position="118"/>
        <end position="169"/>
    </location>
</feature>
<dbReference type="InterPro" id="IPR014284">
    <property type="entry name" value="RNA_pol_sigma-70_dom"/>
</dbReference>
<dbReference type="Gene3D" id="1.10.10.10">
    <property type="entry name" value="Winged helix-like DNA-binding domain superfamily/Winged helix DNA-binding domain"/>
    <property type="match status" value="1"/>
</dbReference>
<dbReference type="NCBIfam" id="TIGR02937">
    <property type="entry name" value="sigma70-ECF"/>
    <property type="match status" value="1"/>
</dbReference>
<dbReference type="SUPFAM" id="SSF54427">
    <property type="entry name" value="NTF2-like"/>
    <property type="match status" value="1"/>
</dbReference>
<proteinExistence type="inferred from homology"/>
<feature type="region of interest" description="Disordered" evidence="6">
    <location>
        <begin position="1"/>
        <end position="23"/>
    </location>
</feature>